<accession>A0ABQ9FIY2</accession>
<feature type="compositionally biased region" description="Polar residues" evidence="1">
    <location>
        <begin position="176"/>
        <end position="187"/>
    </location>
</feature>
<protein>
    <submittedName>
        <fullName evidence="2">Uncharacterized protein</fullName>
    </submittedName>
</protein>
<comment type="caution">
    <text evidence="2">The sequence shown here is derived from an EMBL/GenBank/DDBJ whole genome shotgun (WGS) entry which is preliminary data.</text>
</comment>
<dbReference type="EMBL" id="JARBDR010000337">
    <property type="protein sequence ID" value="KAJ8315645.1"/>
    <property type="molecule type" value="Genomic_DNA"/>
</dbReference>
<feature type="region of interest" description="Disordered" evidence="1">
    <location>
        <begin position="176"/>
        <end position="195"/>
    </location>
</feature>
<name>A0ABQ9FIY2_TEGGR</name>
<feature type="region of interest" description="Disordered" evidence="1">
    <location>
        <begin position="300"/>
        <end position="331"/>
    </location>
</feature>
<evidence type="ECO:0000256" key="1">
    <source>
        <dbReference type="SAM" id="MobiDB-lite"/>
    </source>
</evidence>
<dbReference type="Proteomes" id="UP001217089">
    <property type="component" value="Unassembled WGS sequence"/>
</dbReference>
<gene>
    <name evidence="2" type="ORF">KUTeg_007795</name>
</gene>
<organism evidence="2 3">
    <name type="scientific">Tegillarca granosa</name>
    <name type="common">Malaysian cockle</name>
    <name type="synonym">Anadara granosa</name>
    <dbReference type="NCBI Taxonomy" id="220873"/>
    <lineage>
        <taxon>Eukaryota</taxon>
        <taxon>Metazoa</taxon>
        <taxon>Spiralia</taxon>
        <taxon>Lophotrochozoa</taxon>
        <taxon>Mollusca</taxon>
        <taxon>Bivalvia</taxon>
        <taxon>Autobranchia</taxon>
        <taxon>Pteriomorphia</taxon>
        <taxon>Arcoida</taxon>
        <taxon>Arcoidea</taxon>
        <taxon>Arcidae</taxon>
        <taxon>Tegillarca</taxon>
    </lineage>
</organism>
<feature type="compositionally biased region" description="Pro residues" evidence="1">
    <location>
        <begin position="475"/>
        <end position="494"/>
    </location>
</feature>
<feature type="region of interest" description="Disordered" evidence="1">
    <location>
        <begin position="431"/>
        <end position="508"/>
    </location>
</feature>
<feature type="compositionally biased region" description="Basic residues" evidence="1">
    <location>
        <begin position="495"/>
        <end position="504"/>
    </location>
</feature>
<proteinExistence type="predicted"/>
<reference evidence="2 3" key="1">
    <citation type="submission" date="2022-12" db="EMBL/GenBank/DDBJ databases">
        <title>Chromosome-level genome of Tegillarca granosa.</title>
        <authorList>
            <person name="Kim J."/>
        </authorList>
    </citation>
    <scope>NUCLEOTIDE SEQUENCE [LARGE SCALE GENOMIC DNA]</scope>
    <source>
        <strain evidence="2">Teg-2019</strain>
        <tissue evidence="2">Adductor muscle</tissue>
    </source>
</reference>
<sequence>MGQNFYENQNYILGETQTSSSRRGLQRTVQSYSNSENFFRNEHDDEELDAFNGYYKFYQNHEKGQNLNRETSLKEIYGTSYSKGANYRSVSRRQTLSSSPPGREGEVVYKNVYKTENTNMATPRQLQSGTYEQIREPPVISTSKPNTRNVETTTCCCCINICCCLNGRNVETDVTQETKSKNTQGHRNSYDSESWDSYDEEYVDRHEMIRNKENVENKRYSRTYVNVNRRQQTKYNPSKRNVAVQMNTQYVLHYNNPKDKTVKPKMRNASCQTITPLFEYLPSRTTKLDINQSRKFEIVPHVRKPPPPEPVGPVVVSRGHRPPSPEDMIRSQPIPRVQEDDLLELKHRPKSYPREQVLKDTANQTRPVTIHVHHQPPQIVLNRVNSVSYGNSWYTLRPATPKGSKVVPFIGDPPDFNEKYETAYFEYKKKKEEKEKNKPPVDNIIIQESEPDRPSSIPVKEPPPEPEIVYYCDPTPEPEPYTPPTPSPPSTPPRIPKKVPKMKSKSNMTRVGGGWMKVEHHRYHHIPLTVYEHPRAFDGKFLYTKSKYTPDKERVPIAYKKYREMVVRNGKLG</sequence>
<evidence type="ECO:0000313" key="3">
    <source>
        <dbReference type="Proteomes" id="UP001217089"/>
    </source>
</evidence>
<evidence type="ECO:0000313" key="2">
    <source>
        <dbReference type="EMBL" id="KAJ8315645.1"/>
    </source>
</evidence>
<keyword evidence="3" id="KW-1185">Reference proteome</keyword>